<comment type="similarity">
    <text evidence="1">Belongs to the aegerolysin family.</text>
</comment>
<protein>
    <submittedName>
        <fullName evidence="3">Aegerolysin family protein</fullName>
    </submittedName>
</protein>
<evidence type="ECO:0000256" key="1">
    <source>
        <dbReference type="ARBA" id="ARBA00010795"/>
    </source>
</evidence>
<evidence type="ECO:0000313" key="4">
    <source>
        <dbReference type="Proteomes" id="UP000830115"/>
    </source>
</evidence>
<keyword evidence="4" id="KW-1185">Reference proteome</keyword>
<evidence type="ECO:0000256" key="2">
    <source>
        <dbReference type="SAM" id="MobiDB-lite"/>
    </source>
</evidence>
<reference evidence="3" key="1">
    <citation type="submission" date="2021-10" db="EMBL/GenBank/DDBJ databases">
        <title>Streptomyces nigrumlapis sp.nov.,an antimicrobial producing actinobacterium isolated from Black Gobi rocks.</title>
        <authorList>
            <person name="Wen Y."/>
            <person name="Zhang W."/>
            <person name="Liu X.G."/>
        </authorList>
    </citation>
    <scope>NUCLEOTIDE SEQUENCE</scope>
    <source>
        <strain evidence="3">ST13-2-2</strain>
    </source>
</reference>
<feature type="region of interest" description="Disordered" evidence="2">
    <location>
        <begin position="38"/>
        <end position="66"/>
    </location>
</feature>
<feature type="compositionally biased region" description="Low complexity" evidence="2">
    <location>
        <begin position="52"/>
        <end position="63"/>
    </location>
</feature>
<dbReference type="InterPro" id="IPR009413">
    <property type="entry name" value="Aegerolysin-typ"/>
</dbReference>
<dbReference type="RefSeq" id="WP_248862880.1">
    <property type="nucleotide sequence ID" value="NZ_CP086322.1"/>
</dbReference>
<gene>
    <name evidence="3" type="ORF">K9S39_09520</name>
</gene>
<feature type="compositionally biased region" description="Basic and acidic residues" evidence="2">
    <location>
        <begin position="38"/>
        <end position="49"/>
    </location>
</feature>
<dbReference type="EMBL" id="CP086322">
    <property type="protein sequence ID" value="UQA92053.1"/>
    <property type="molecule type" value="Genomic_DNA"/>
</dbReference>
<name>A0ABY4M4D9_9ACTN</name>
<accession>A0ABY4M4D9</accession>
<dbReference type="Pfam" id="PF06355">
    <property type="entry name" value="Aegerolysin"/>
    <property type="match status" value="1"/>
</dbReference>
<dbReference type="Gene3D" id="2.60.270.50">
    <property type="match status" value="1"/>
</dbReference>
<organism evidence="3 4">
    <name type="scientific">Streptomyces halobius</name>
    <dbReference type="NCBI Taxonomy" id="2879846"/>
    <lineage>
        <taxon>Bacteria</taxon>
        <taxon>Bacillati</taxon>
        <taxon>Actinomycetota</taxon>
        <taxon>Actinomycetes</taxon>
        <taxon>Kitasatosporales</taxon>
        <taxon>Streptomycetaceae</taxon>
        <taxon>Streptomyces</taxon>
    </lineage>
</organism>
<proteinExistence type="inferred from homology"/>
<sequence length="128" mass="13957">MAETLVFVCTIENLTASPLKVKSKELYWGKWVDRGNHEPVEIPAGERRQAFRTSGRQSSSSGTEGKVVYQIGDESTATVEIYWDVPWVAGSSNTVKVTPSNKYILAPMDGFVGSGSTESVTITVGRIK</sequence>
<evidence type="ECO:0000313" key="3">
    <source>
        <dbReference type="EMBL" id="UQA92053.1"/>
    </source>
</evidence>
<dbReference type="Proteomes" id="UP000830115">
    <property type="component" value="Chromosome"/>
</dbReference>